<sequence>MKTCLIFLVSLTLVSGDFPKKGYDRVLLYQIEEDEQSGISRLLDAYGNINSKTQGIELNLNRVNELVKILNDTSTYGARHSYSHSPTIGLIFYKKAKIIDWVEIALPTNSISSKSKIKNEWKYYEFLREIEYPLTGLSPLGRQKIRQWIKEIGINDEEYHHSTWDSVGIDYSKIKRKL</sequence>
<protein>
    <submittedName>
        <fullName evidence="1">Uncharacterized protein</fullName>
    </submittedName>
</protein>
<name>A0ABS5VRJ6_9BACT</name>
<dbReference type="Proteomes" id="UP000772618">
    <property type="component" value="Unassembled WGS sequence"/>
</dbReference>
<organism evidence="1 2">
    <name type="scientific">Chryseosolibacter indicus</name>
    <dbReference type="NCBI Taxonomy" id="2782351"/>
    <lineage>
        <taxon>Bacteria</taxon>
        <taxon>Pseudomonadati</taxon>
        <taxon>Bacteroidota</taxon>
        <taxon>Cytophagia</taxon>
        <taxon>Cytophagales</taxon>
        <taxon>Chryseotaleaceae</taxon>
        <taxon>Chryseosolibacter</taxon>
    </lineage>
</organism>
<dbReference type="EMBL" id="JAHESD010000024">
    <property type="protein sequence ID" value="MBT1704065.1"/>
    <property type="molecule type" value="Genomic_DNA"/>
</dbReference>
<reference evidence="1 2" key="1">
    <citation type="submission" date="2021-05" db="EMBL/GenBank/DDBJ databases">
        <title>A Polyphasic approach of four new species of the genus Ohtaekwangia: Ohtaekwangia histidinii sp. nov., Ohtaekwangia cretensis sp. nov., Ohtaekwangia indiensis sp. nov., Ohtaekwangia reichenbachii sp. nov. from diverse environment.</title>
        <authorList>
            <person name="Octaviana S."/>
        </authorList>
    </citation>
    <scope>NUCLEOTIDE SEQUENCE [LARGE SCALE GENOMIC DNA]</scope>
    <source>
        <strain evidence="1 2">PWU20</strain>
    </source>
</reference>
<proteinExistence type="predicted"/>
<keyword evidence="2" id="KW-1185">Reference proteome</keyword>
<gene>
    <name evidence="1" type="ORF">KK060_12295</name>
</gene>
<dbReference type="RefSeq" id="WP_254154027.1">
    <property type="nucleotide sequence ID" value="NZ_JAHESD010000024.1"/>
</dbReference>
<accession>A0ABS5VRJ6</accession>
<evidence type="ECO:0000313" key="1">
    <source>
        <dbReference type="EMBL" id="MBT1704065.1"/>
    </source>
</evidence>
<comment type="caution">
    <text evidence="1">The sequence shown here is derived from an EMBL/GenBank/DDBJ whole genome shotgun (WGS) entry which is preliminary data.</text>
</comment>
<evidence type="ECO:0000313" key="2">
    <source>
        <dbReference type="Proteomes" id="UP000772618"/>
    </source>
</evidence>